<comment type="similarity">
    <text evidence="1 2">Belongs to the BCP1 family.</text>
</comment>
<reference evidence="5" key="1">
    <citation type="journal article" date="2016" name="Nat. Commun.">
        <title>Genome analysis of three Pneumocystis species reveals adaptation mechanisms to life exclusively in mammalian hosts.</title>
        <authorList>
            <person name="Ma L."/>
            <person name="Chen Z."/>
            <person name="Huang D.W."/>
            <person name="Kutty G."/>
            <person name="Ishihara M."/>
            <person name="Wang H."/>
            <person name="Abouelleil A."/>
            <person name="Bishop L."/>
            <person name="Davey E."/>
            <person name="Deng R."/>
            <person name="Deng X."/>
            <person name="Fan L."/>
            <person name="Fantoni G."/>
            <person name="Fitzgerald M."/>
            <person name="Gogineni E."/>
            <person name="Goldberg J.M."/>
            <person name="Handley G."/>
            <person name="Hu X."/>
            <person name="Huber C."/>
            <person name="Jiao X."/>
            <person name="Jones K."/>
            <person name="Levin J.Z."/>
            <person name="Liu Y."/>
            <person name="Macdonald P."/>
            <person name="Melnikov A."/>
            <person name="Raley C."/>
            <person name="Sassi M."/>
            <person name="Sherman B.T."/>
            <person name="Song X."/>
            <person name="Sykes S."/>
            <person name="Tran B."/>
            <person name="Walsh L."/>
            <person name="Xia Y."/>
            <person name="Yang J."/>
            <person name="Young S."/>
            <person name="Zeng Q."/>
            <person name="Zheng X."/>
            <person name="Stephens R."/>
            <person name="Nusbaum C."/>
            <person name="Birren B.W."/>
            <person name="Azadi P."/>
            <person name="Lempicki R.A."/>
            <person name="Cuomo C.A."/>
            <person name="Kovacs J.A."/>
        </authorList>
    </citation>
    <scope>NUCLEOTIDE SEQUENCE [LARGE SCALE GENOMIC DNA]</scope>
    <source>
        <strain evidence="5">B80</strain>
    </source>
</reference>
<sequence length="277" mass="32294">MEEKTRKKRENSSSIYETTSSSSDNDNSSSLQVDFEFFNPRLGDLYTLRTLLRQLIGPDSDSIDINGLSDLVICQTLVGSTVKMDGIEGDPLAFLSVLNMNYYCEKECIKRIKSYIMTKICSEKEFYDFFCTCFEGTGPNIGLILSERLINMPIQVVPAMYEMLFEEIQWAQDDKEPYNFEYYIIISRSSQERVDQKGLKKRRRMAESKKKTLYFHQEDEIFKEKSLYSVTYDYSQCKGLDDVSYDRNNEARHQGEIIMISKEKLKEAINELKTMIT</sequence>
<dbReference type="PANTHER" id="PTHR13261:SF0">
    <property type="entry name" value="BRCA2 AND CDKN1A-INTERACTING PROTEIN"/>
    <property type="match status" value="1"/>
</dbReference>
<keyword evidence="2" id="KW-0813">Transport</keyword>
<name>A0A0W4ZKC6_PNEC8</name>
<dbReference type="GeneID" id="28936235"/>
<dbReference type="VEuPathDB" id="FungiDB:T552_01449"/>
<keyword evidence="2" id="KW-0653">Protein transport</keyword>
<gene>
    <name evidence="4" type="ORF">T552_01449</name>
</gene>
<feature type="compositionally biased region" description="Low complexity" evidence="3">
    <location>
        <begin position="12"/>
        <end position="29"/>
    </location>
</feature>
<dbReference type="InterPro" id="IPR025602">
    <property type="entry name" value="BCP1_family"/>
</dbReference>
<evidence type="ECO:0000313" key="5">
    <source>
        <dbReference type="Proteomes" id="UP000054454"/>
    </source>
</evidence>
<proteinExistence type="inferred from homology"/>
<evidence type="ECO:0000313" key="4">
    <source>
        <dbReference type="EMBL" id="KTW28819.1"/>
    </source>
</evidence>
<evidence type="ECO:0000256" key="3">
    <source>
        <dbReference type="SAM" id="MobiDB-lite"/>
    </source>
</evidence>
<dbReference type="RefSeq" id="XP_018226186.1">
    <property type="nucleotide sequence ID" value="XM_018370032.1"/>
</dbReference>
<dbReference type="Pfam" id="PF13862">
    <property type="entry name" value="BCCIP"/>
    <property type="match status" value="1"/>
</dbReference>
<dbReference type="AlphaFoldDB" id="A0A0W4ZKC6"/>
<accession>A0A0W4ZKC6</accession>
<protein>
    <recommendedName>
        <fullName evidence="2">Protein BCP1</fullName>
    </recommendedName>
</protein>
<keyword evidence="2" id="KW-0539">Nucleus</keyword>
<evidence type="ECO:0000256" key="1">
    <source>
        <dbReference type="ARBA" id="ARBA00006781"/>
    </source>
</evidence>
<evidence type="ECO:0000256" key="2">
    <source>
        <dbReference type="PIRNR" id="PIRNR028983"/>
    </source>
</evidence>
<dbReference type="Proteomes" id="UP000054454">
    <property type="component" value="Unassembled WGS sequence"/>
</dbReference>
<dbReference type="PANTHER" id="PTHR13261">
    <property type="entry name" value="BRCA2 AND CDKN1A INTERACTING PROTEIN"/>
    <property type="match status" value="1"/>
</dbReference>
<comment type="caution">
    <text evidence="4">The sequence shown here is derived from an EMBL/GenBank/DDBJ whole genome shotgun (WGS) entry which is preliminary data.</text>
</comment>
<dbReference type="GO" id="GO:0005634">
    <property type="term" value="C:nucleus"/>
    <property type="evidence" value="ECO:0007669"/>
    <property type="project" value="UniProtKB-SubCell"/>
</dbReference>
<dbReference type="EMBL" id="LFVZ01000006">
    <property type="protein sequence ID" value="KTW28819.1"/>
    <property type="molecule type" value="Genomic_DNA"/>
</dbReference>
<dbReference type="PIRSF" id="PIRSF028983">
    <property type="entry name" value="BCP1"/>
    <property type="match status" value="1"/>
</dbReference>
<feature type="region of interest" description="Disordered" evidence="3">
    <location>
        <begin position="1"/>
        <end position="29"/>
    </location>
</feature>
<dbReference type="GO" id="GO:0015031">
    <property type="term" value="P:protein transport"/>
    <property type="evidence" value="ECO:0007669"/>
    <property type="project" value="UniProtKB-KW"/>
</dbReference>
<dbReference type="OrthoDB" id="27543at2759"/>
<comment type="subcellular location">
    <subcellularLocation>
        <location evidence="2">Nucleus</location>
    </subcellularLocation>
</comment>
<comment type="function">
    <text evidence="2">Involved in nuclear export, actin cytoskeleton organization and vesicular transport.</text>
</comment>
<keyword evidence="5" id="KW-1185">Reference proteome</keyword>
<organism evidence="4 5">
    <name type="scientific">Pneumocystis carinii (strain B80)</name>
    <name type="common">Rat pneumocystis pneumonia agent</name>
    <name type="synonym">Pneumocystis carinii f. sp. carinii</name>
    <dbReference type="NCBI Taxonomy" id="1408658"/>
    <lineage>
        <taxon>Eukaryota</taxon>
        <taxon>Fungi</taxon>
        <taxon>Dikarya</taxon>
        <taxon>Ascomycota</taxon>
        <taxon>Taphrinomycotina</taxon>
        <taxon>Pneumocystomycetes</taxon>
        <taxon>Pneumocystaceae</taxon>
        <taxon>Pneumocystis</taxon>
    </lineage>
</organism>